<sequence length="141" mass="15634">MKIEILTIAVMLAGVGQLILVVASAVIPRCLDWKGPLGALPKLMRQLFWTYAGYILGMHLFFGVMSTFGSGLLLDGTPQAAILCGLMMTWWTVRIGLQFFCFDRKGIPQTRFNLLAEALLVCLFLFLAMTYAGALYFNLTT</sequence>
<reference evidence="2" key="1">
    <citation type="submission" date="2021-01" db="EMBL/GenBank/DDBJ databases">
        <title>Modified the classification status of verrucomicrobia.</title>
        <authorList>
            <person name="Feng X."/>
        </authorList>
    </citation>
    <scope>NUCLEOTIDE SEQUENCE</scope>
    <source>
        <strain evidence="2">5K15</strain>
    </source>
</reference>
<feature type="transmembrane region" description="Helical" evidence="1">
    <location>
        <begin position="114"/>
        <end position="137"/>
    </location>
</feature>
<protein>
    <submittedName>
        <fullName evidence="2">Uncharacterized protein</fullName>
    </submittedName>
</protein>
<evidence type="ECO:0000313" key="3">
    <source>
        <dbReference type="Proteomes" id="UP000634206"/>
    </source>
</evidence>
<evidence type="ECO:0000313" key="2">
    <source>
        <dbReference type="EMBL" id="MBK1854561.1"/>
    </source>
</evidence>
<organism evidence="2 3">
    <name type="scientific">Oceaniferula flava</name>
    <dbReference type="NCBI Taxonomy" id="2800421"/>
    <lineage>
        <taxon>Bacteria</taxon>
        <taxon>Pseudomonadati</taxon>
        <taxon>Verrucomicrobiota</taxon>
        <taxon>Verrucomicrobiia</taxon>
        <taxon>Verrucomicrobiales</taxon>
        <taxon>Verrucomicrobiaceae</taxon>
        <taxon>Oceaniferula</taxon>
    </lineage>
</organism>
<keyword evidence="3" id="KW-1185">Reference proteome</keyword>
<comment type="caution">
    <text evidence="2">The sequence shown here is derived from an EMBL/GenBank/DDBJ whole genome shotgun (WGS) entry which is preliminary data.</text>
</comment>
<feature type="transmembrane region" description="Helical" evidence="1">
    <location>
        <begin position="6"/>
        <end position="27"/>
    </location>
</feature>
<keyword evidence="1" id="KW-0472">Membrane</keyword>
<dbReference type="AlphaFoldDB" id="A0AAE2VC34"/>
<keyword evidence="1" id="KW-1133">Transmembrane helix</keyword>
<evidence type="ECO:0000256" key="1">
    <source>
        <dbReference type="SAM" id="Phobius"/>
    </source>
</evidence>
<accession>A0AAE2VC34</accession>
<proteinExistence type="predicted"/>
<keyword evidence="1" id="KW-0812">Transmembrane</keyword>
<name>A0AAE2VC34_9BACT</name>
<feature type="transmembrane region" description="Helical" evidence="1">
    <location>
        <begin position="48"/>
        <end position="74"/>
    </location>
</feature>
<feature type="transmembrane region" description="Helical" evidence="1">
    <location>
        <begin position="80"/>
        <end position="102"/>
    </location>
</feature>
<dbReference type="EMBL" id="JAENIG010000003">
    <property type="protein sequence ID" value="MBK1854561.1"/>
    <property type="molecule type" value="Genomic_DNA"/>
</dbReference>
<gene>
    <name evidence="2" type="ORF">JIN83_06295</name>
</gene>
<dbReference type="RefSeq" id="WP_309489168.1">
    <property type="nucleotide sequence ID" value="NZ_JAENIG010000003.1"/>
</dbReference>
<dbReference type="Proteomes" id="UP000634206">
    <property type="component" value="Unassembled WGS sequence"/>
</dbReference>